<reference evidence="2 3" key="1">
    <citation type="journal article" date="2016" name="Mol. Biol. Evol.">
        <title>Comparative Genomics of Early-Diverging Mushroom-Forming Fungi Provides Insights into the Origins of Lignocellulose Decay Capabilities.</title>
        <authorList>
            <person name="Nagy L.G."/>
            <person name="Riley R."/>
            <person name="Tritt A."/>
            <person name="Adam C."/>
            <person name="Daum C."/>
            <person name="Floudas D."/>
            <person name="Sun H."/>
            <person name="Yadav J.S."/>
            <person name="Pangilinan J."/>
            <person name="Larsson K.H."/>
            <person name="Matsuura K."/>
            <person name="Barry K."/>
            <person name="Labutti K."/>
            <person name="Kuo R."/>
            <person name="Ohm R.A."/>
            <person name="Bhattacharya S.S."/>
            <person name="Shirouzu T."/>
            <person name="Yoshinaga Y."/>
            <person name="Martin F.M."/>
            <person name="Grigoriev I.V."/>
            <person name="Hibbett D.S."/>
        </authorList>
    </citation>
    <scope>NUCLEOTIDE SEQUENCE [LARGE SCALE GENOMIC DNA]</scope>
    <source>
        <strain evidence="2 3">HHB14362 ss-1</strain>
    </source>
</reference>
<evidence type="ECO:0000313" key="3">
    <source>
        <dbReference type="Proteomes" id="UP000076761"/>
    </source>
</evidence>
<feature type="region of interest" description="Disordered" evidence="1">
    <location>
        <begin position="1"/>
        <end position="20"/>
    </location>
</feature>
<dbReference type="OrthoDB" id="2804507at2759"/>
<accession>A0A165UF75</accession>
<evidence type="ECO:0000256" key="1">
    <source>
        <dbReference type="SAM" id="MobiDB-lite"/>
    </source>
</evidence>
<protein>
    <recommendedName>
        <fullName evidence="4">BTB domain-containing protein</fullName>
    </recommendedName>
</protein>
<dbReference type="EMBL" id="KV425559">
    <property type="protein sequence ID" value="KZT28059.1"/>
    <property type="molecule type" value="Genomic_DNA"/>
</dbReference>
<evidence type="ECO:0000313" key="2">
    <source>
        <dbReference type="EMBL" id="KZT28059.1"/>
    </source>
</evidence>
<organism evidence="2 3">
    <name type="scientific">Neolentinus lepideus HHB14362 ss-1</name>
    <dbReference type="NCBI Taxonomy" id="1314782"/>
    <lineage>
        <taxon>Eukaryota</taxon>
        <taxon>Fungi</taxon>
        <taxon>Dikarya</taxon>
        <taxon>Basidiomycota</taxon>
        <taxon>Agaricomycotina</taxon>
        <taxon>Agaricomycetes</taxon>
        <taxon>Gloeophyllales</taxon>
        <taxon>Gloeophyllaceae</taxon>
        <taxon>Neolentinus</taxon>
    </lineage>
</organism>
<dbReference type="InParanoid" id="A0A165UF75"/>
<dbReference type="Proteomes" id="UP000076761">
    <property type="component" value="Unassembled WGS sequence"/>
</dbReference>
<dbReference type="AlphaFoldDB" id="A0A165UF75"/>
<evidence type="ECO:0008006" key="4">
    <source>
        <dbReference type="Google" id="ProtNLM"/>
    </source>
</evidence>
<name>A0A165UF75_9AGAM</name>
<keyword evidence="3" id="KW-1185">Reference proteome</keyword>
<proteinExistence type="predicted"/>
<gene>
    <name evidence="2" type="ORF">NEOLEDRAFT_1176220</name>
</gene>
<sequence>MSTIPPPADGQEGGSDDQPMVLPECISQAKVNSLFKYMFKGKETLDQSSLIAILKLSTMWEIQDGRSYTIENLPQVLAGNAPLQFYLARMYEVVEWVEPAF</sequence>